<keyword evidence="2" id="KW-1133">Transmembrane helix</keyword>
<reference evidence="5" key="1">
    <citation type="journal article" date="2019" name="Int. J. Syst. Evol. Microbiol.">
        <title>The Global Catalogue of Microorganisms (GCM) 10K type strain sequencing project: providing services to taxonomists for standard genome sequencing and annotation.</title>
        <authorList>
            <consortium name="The Broad Institute Genomics Platform"/>
            <consortium name="The Broad Institute Genome Sequencing Center for Infectious Disease"/>
            <person name="Wu L."/>
            <person name="Ma J."/>
        </authorList>
    </citation>
    <scope>NUCLEOTIDE SEQUENCE [LARGE SCALE GENOMIC DNA]</scope>
    <source>
        <strain evidence="5">JCM 13023</strain>
    </source>
</reference>
<feature type="transmembrane region" description="Helical" evidence="2">
    <location>
        <begin position="123"/>
        <end position="141"/>
    </location>
</feature>
<sequence length="149" mass="15674">MKLGRTLAATAVLGALALPMTTAVGWADTAESSTAEPPRSAPAASEPQERPTEQAPQERPSEQAPQERPSERPTERKDLDDGRQRQAEDSPRTTVPMERQVTERPVGAPETGGDPAGWDATPVYVGGAVVAVVGAGTAVLLRRRGAGER</sequence>
<accession>A0ABP4GQ18</accession>
<dbReference type="EMBL" id="BAAALN010000005">
    <property type="protein sequence ID" value="GAA1233312.1"/>
    <property type="molecule type" value="Genomic_DNA"/>
</dbReference>
<keyword evidence="2" id="KW-0812">Transmembrane</keyword>
<evidence type="ECO:0000256" key="1">
    <source>
        <dbReference type="SAM" id="MobiDB-lite"/>
    </source>
</evidence>
<protein>
    <submittedName>
        <fullName evidence="4">Uncharacterized protein</fullName>
    </submittedName>
</protein>
<feature type="chain" id="PRO_5046571463" evidence="3">
    <location>
        <begin position="18"/>
        <end position="149"/>
    </location>
</feature>
<keyword evidence="5" id="KW-1185">Reference proteome</keyword>
<feature type="compositionally biased region" description="Basic and acidic residues" evidence="1">
    <location>
        <begin position="68"/>
        <end position="91"/>
    </location>
</feature>
<dbReference type="Proteomes" id="UP001500653">
    <property type="component" value="Unassembled WGS sequence"/>
</dbReference>
<dbReference type="RefSeq" id="WP_253863653.1">
    <property type="nucleotide sequence ID" value="NZ_BAAALN010000005.1"/>
</dbReference>
<proteinExistence type="predicted"/>
<evidence type="ECO:0000256" key="2">
    <source>
        <dbReference type="SAM" id="Phobius"/>
    </source>
</evidence>
<name>A0ABP4GQ18_9PSEU</name>
<organism evidence="4 5">
    <name type="scientific">Prauserella halophila</name>
    <dbReference type="NCBI Taxonomy" id="185641"/>
    <lineage>
        <taxon>Bacteria</taxon>
        <taxon>Bacillati</taxon>
        <taxon>Actinomycetota</taxon>
        <taxon>Actinomycetes</taxon>
        <taxon>Pseudonocardiales</taxon>
        <taxon>Pseudonocardiaceae</taxon>
        <taxon>Prauserella</taxon>
    </lineage>
</organism>
<keyword evidence="3" id="KW-0732">Signal</keyword>
<feature type="compositionally biased region" description="Low complexity" evidence="1">
    <location>
        <begin position="30"/>
        <end position="46"/>
    </location>
</feature>
<gene>
    <name evidence="4" type="ORF">GCM10009676_15800</name>
</gene>
<evidence type="ECO:0000256" key="3">
    <source>
        <dbReference type="SAM" id="SignalP"/>
    </source>
</evidence>
<feature type="region of interest" description="Disordered" evidence="1">
    <location>
        <begin position="27"/>
        <end position="119"/>
    </location>
</feature>
<comment type="caution">
    <text evidence="4">The sequence shown here is derived from an EMBL/GenBank/DDBJ whole genome shotgun (WGS) entry which is preliminary data.</text>
</comment>
<keyword evidence="2" id="KW-0472">Membrane</keyword>
<evidence type="ECO:0000313" key="5">
    <source>
        <dbReference type="Proteomes" id="UP001500653"/>
    </source>
</evidence>
<evidence type="ECO:0000313" key="4">
    <source>
        <dbReference type="EMBL" id="GAA1233312.1"/>
    </source>
</evidence>
<feature type="signal peptide" evidence="3">
    <location>
        <begin position="1"/>
        <end position="17"/>
    </location>
</feature>